<dbReference type="GO" id="GO:0006885">
    <property type="term" value="P:regulation of pH"/>
    <property type="evidence" value="ECO:0007669"/>
    <property type="project" value="UniProtKB-UniRule"/>
</dbReference>
<comment type="subcellular location">
    <subcellularLocation>
        <location evidence="1">Cell inner membrane</location>
        <topology evidence="1">Multi-pass membrane protein</topology>
    </subcellularLocation>
    <subcellularLocation>
        <location evidence="6">Cell membrane</location>
        <topology evidence="6">Multi-pass membrane protein</topology>
    </subcellularLocation>
</comment>
<feature type="transmembrane region" description="Helical" evidence="6">
    <location>
        <begin position="338"/>
        <end position="363"/>
    </location>
</feature>
<reference evidence="7" key="2">
    <citation type="journal article" date="2021" name="PeerJ">
        <title>Extensive microbial diversity within the chicken gut microbiome revealed by metagenomics and culture.</title>
        <authorList>
            <person name="Gilroy R."/>
            <person name="Ravi A."/>
            <person name="Getino M."/>
            <person name="Pursley I."/>
            <person name="Horton D.L."/>
            <person name="Alikhan N.F."/>
            <person name="Baker D."/>
            <person name="Gharbi K."/>
            <person name="Hall N."/>
            <person name="Watson M."/>
            <person name="Adriaenssens E.M."/>
            <person name="Foster-Nyarko E."/>
            <person name="Jarju S."/>
            <person name="Secka A."/>
            <person name="Antonio M."/>
            <person name="Oren A."/>
            <person name="Chaudhuri R.R."/>
            <person name="La Ragione R."/>
            <person name="Hildebrand F."/>
            <person name="Pallen M.J."/>
        </authorList>
    </citation>
    <scope>NUCLEOTIDE SEQUENCE</scope>
    <source>
        <strain evidence="7">B2-16538</strain>
    </source>
</reference>
<keyword evidence="6" id="KW-0813">Transport</keyword>
<organism evidence="7 8">
    <name type="scientific">Candidatus Cryptobacteroides excrementavium</name>
    <dbReference type="NCBI Taxonomy" id="2840759"/>
    <lineage>
        <taxon>Bacteria</taxon>
        <taxon>Pseudomonadati</taxon>
        <taxon>Bacteroidota</taxon>
        <taxon>Bacteroidia</taxon>
        <taxon>Bacteroidales</taxon>
        <taxon>Candidatus Cryptobacteroides</taxon>
    </lineage>
</organism>
<evidence type="ECO:0000256" key="1">
    <source>
        <dbReference type="ARBA" id="ARBA00004429"/>
    </source>
</evidence>
<feature type="transmembrane region" description="Helical" evidence="6">
    <location>
        <begin position="107"/>
        <end position="124"/>
    </location>
</feature>
<evidence type="ECO:0000313" key="8">
    <source>
        <dbReference type="Proteomes" id="UP000823750"/>
    </source>
</evidence>
<comment type="catalytic activity">
    <reaction evidence="6">
        <text>Na(+)(in) + 2 H(+)(out) = Na(+)(out) + 2 H(+)(in)</text>
        <dbReference type="Rhea" id="RHEA:29251"/>
        <dbReference type="ChEBI" id="CHEBI:15378"/>
        <dbReference type="ChEBI" id="CHEBI:29101"/>
    </reaction>
</comment>
<dbReference type="InterPro" id="IPR004670">
    <property type="entry name" value="NhaA"/>
</dbReference>
<feature type="transmembrane region" description="Helical" evidence="6">
    <location>
        <begin position="21"/>
        <end position="41"/>
    </location>
</feature>
<dbReference type="HAMAP" id="MF_01844">
    <property type="entry name" value="NhaA"/>
    <property type="match status" value="1"/>
</dbReference>
<dbReference type="EMBL" id="JADILX010000078">
    <property type="protein sequence ID" value="MBO8485720.1"/>
    <property type="molecule type" value="Genomic_DNA"/>
</dbReference>
<feature type="transmembrane region" description="Helical" evidence="6">
    <location>
        <begin position="306"/>
        <end position="326"/>
    </location>
</feature>
<dbReference type="Pfam" id="PF06965">
    <property type="entry name" value="Na_H_antiport_1"/>
    <property type="match status" value="1"/>
</dbReference>
<comment type="similarity">
    <text evidence="6">Belongs to the NhaA Na(+)/H(+) (TC 2.A.33) antiporter family.</text>
</comment>
<evidence type="ECO:0000256" key="4">
    <source>
        <dbReference type="ARBA" id="ARBA00022989"/>
    </source>
</evidence>
<dbReference type="PANTHER" id="PTHR30341:SF0">
    <property type="entry name" value="NA(+)_H(+) ANTIPORTER NHAA"/>
    <property type="match status" value="1"/>
</dbReference>
<gene>
    <name evidence="6 7" type="primary">nhaA</name>
    <name evidence="7" type="ORF">IAB78_04785</name>
</gene>
<dbReference type="InterPro" id="IPR023171">
    <property type="entry name" value="Na/H_antiporter_dom_sf"/>
</dbReference>
<dbReference type="NCBIfam" id="NF007111">
    <property type="entry name" value="PRK09560.1"/>
    <property type="match status" value="1"/>
</dbReference>
<dbReference type="AlphaFoldDB" id="A0A9D9NRD6"/>
<evidence type="ECO:0000256" key="5">
    <source>
        <dbReference type="ARBA" id="ARBA00023136"/>
    </source>
</evidence>
<comment type="function">
    <text evidence="6">Na(+)/H(+) antiporter that extrudes sodium in exchange for external protons.</text>
</comment>
<protein>
    <recommendedName>
        <fullName evidence="6">Na(+)/H(+) antiporter NhaA</fullName>
    </recommendedName>
    <alternativeName>
        <fullName evidence="6">Sodium/proton antiporter NhaA</fullName>
    </alternativeName>
</protein>
<dbReference type="NCBIfam" id="NF007112">
    <property type="entry name" value="PRK09561.1"/>
    <property type="match status" value="1"/>
</dbReference>
<keyword evidence="6" id="KW-0915">Sodium</keyword>
<keyword evidence="6" id="KW-0050">Antiport</keyword>
<keyword evidence="5 6" id="KW-0472">Membrane</keyword>
<evidence type="ECO:0000256" key="2">
    <source>
        <dbReference type="ARBA" id="ARBA00022475"/>
    </source>
</evidence>
<keyword evidence="2 6" id="KW-1003">Cell membrane</keyword>
<accession>A0A9D9NRD6</accession>
<evidence type="ECO:0000313" key="7">
    <source>
        <dbReference type="EMBL" id="MBO8485720.1"/>
    </source>
</evidence>
<keyword evidence="6" id="KW-0406">Ion transport</keyword>
<dbReference type="PANTHER" id="PTHR30341">
    <property type="entry name" value="SODIUM ION/PROTON ANTIPORTER NHAA-RELATED"/>
    <property type="match status" value="1"/>
</dbReference>
<feature type="transmembrane region" description="Helical" evidence="6">
    <location>
        <begin position="68"/>
        <end position="86"/>
    </location>
</feature>
<name>A0A9D9NRD6_9BACT</name>
<keyword evidence="3 6" id="KW-0812">Transmembrane</keyword>
<keyword evidence="6" id="KW-0739">Sodium transport</keyword>
<feature type="transmembrane region" description="Helical" evidence="6">
    <location>
        <begin position="375"/>
        <end position="392"/>
    </location>
</feature>
<dbReference type="NCBIfam" id="TIGR00773">
    <property type="entry name" value="NhaA"/>
    <property type="match status" value="1"/>
</dbReference>
<feature type="transmembrane region" description="Helical" evidence="6">
    <location>
        <begin position="190"/>
        <end position="207"/>
    </location>
</feature>
<feature type="transmembrane region" description="Helical" evidence="6">
    <location>
        <begin position="136"/>
        <end position="154"/>
    </location>
</feature>
<reference evidence="7" key="1">
    <citation type="submission" date="2020-10" db="EMBL/GenBank/DDBJ databases">
        <authorList>
            <person name="Gilroy R."/>
        </authorList>
    </citation>
    <scope>NUCLEOTIDE SEQUENCE</scope>
    <source>
        <strain evidence="7">B2-16538</strain>
    </source>
</reference>
<feature type="transmembrane region" description="Helical" evidence="6">
    <location>
        <begin position="272"/>
        <end position="294"/>
    </location>
</feature>
<dbReference type="GO" id="GO:0005886">
    <property type="term" value="C:plasma membrane"/>
    <property type="evidence" value="ECO:0007669"/>
    <property type="project" value="UniProtKB-SubCell"/>
</dbReference>
<evidence type="ECO:0000256" key="6">
    <source>
        <dbReference type="HAMAP-Rule" id="MF_01844"/>
    </source>
</evidence>
<dbReference type="Gene3D" id="1.20.1530.10">
    <property type="entry name" value="Na+/H+ antiporter like domain"/>
    <property type="match status" value="1"/>
</dbReference>
<evidence type="ECO:0000256" key="3">
    <source>
        <dbReference type="ARBA" id="ARBA00022692"/>
    </source>
</evidence>
<feature type="transmembrane region" description="Helical" evidence="6">
    <location>
        <begin position="163"/>
        <end position="184"/>
    </location>
</feature>
<dbReference type="GO" id="GO:0015385">
    <property type="term" value="F:sodium:proton antiporter activity"/>
    <property type="evidence" value="ECO:0007669"/>
    <property type="project" value="UniProtKB-UniRule"/>
</dbReference>
<proteinExistence type="inferred from homology"/>
<comment type="caution">
    <text evidence="7">The sequence shown here is derived from an EMBL/GenBank/DDBJ whole genome shotgun (WGS) entry which is preliminary data.</text>
</comment>
<keyword evidence="4 6" id="KW-1133">Transmembrane helix</keyword>
<dbReference type="Proteomes" id="UP000823750">
    <property type="component" value="Unassembled WGS sequence"/>
</dbReference>
<sequence length="399" mass="42812">MTSDLNHKKTRNGINSLLQKESTAGILLLICTMISVALASFPETEWINNIWDKEGSIKIADFSLDMSLRHWVNDALMAIFFFSVGLEIKREMLFGQLTSLKKSSLPVMAAIGGMAVPALIYSIFNAGEADTAGGWGIPMATDIAFAIGIISLLGSRVPANLKIFLTALAIVDDLGAIIVLAVFYPSHALHLGWLIYAGIIMVILFIFNRARLQNRLLYIIPGILMWYFTYRSGIHATIAGVMLASLIPAKCSEEGKEDSLMHKFIHGLHPAVNFLIIPLFALANAGVAIDFGIFGSEGIPPVSLGIFFGLLIGKPLGIFLLSFIGVKTGAASLPEGVTWGQVAAMGLLGGIGFTMSIFINSLAFSDPVITDIGKMSILLTSAIAAVTGLFALDMTCRKK</sequence>